<evidence type="ECO:0000313" key="2">
    <source>
        <dbReference type="Proteomes" id="UP000319004"/>
    </source>
</evidence>
<evidence type="ECO:0000313" key="1">
    <source>
        <dbReference type="EMBL" id="QDV44893.1"/>
    </source>
</evidence>
<accession>A0A518HVQ3</accession>
<protein>
    <submittedName>
        <fullName evidence="1">Uncharacterized protein</fullName>
    </submittedName>
</protein>
<proteinExistence type="predicted"/>
<dbReference type="Proteomes" id="UP000319004">
    <property type="component" value="Chromosome"/>
</dbReference>
<gene>
    <name evidence="1" type="ORF">Enr13x_47640</name>
</gene>
<dbReference type="AlphaFoldDB" id="A0A518HVQ3"/>
<keyword evidence="2" id="KW-1185">Reference proteome</keyword>
<sequence>MVHGEGQGLGTNLQLGMTFPARRTTTANGRGRLRSLGVTAADQLAAVDRGRPQLRDHCWYFTTGNLSRSIVVNSGDPPRLPDPDAV</sequence>
<name>A0A518HVQ3_9BACT</name>
<reference evidence="1 2" key="1">
    <citation type="submission" date="2019-03" db="EMBL/GenBank/DDBJ databases">
        <title>Deep-cultivation of Planctomycetes and their phenomic and genomic characterization uncovers novel biology.</title>
        <authorList>
            <person name="Wiegand S."/>
            <person name="Jogler M."/>
            <person name="Boedeker C."/>
            <person name="Pinto D."/>
            <person name="Vollmers J."/>
            <person name="Rivas-Marin E."/>
            <person name="Kohn T."/>
            <person name="Peeters S.H."/>
            <person name="Heuer A."/>
            <person name="Rast P."/>
            <person name="Oberbeckmann S."/>
            <person name="Bunk B."/>
            <person name="Jeske O."/>
            <person name="Meyerdierks A."/>
            <person name="Storesund J.E."/>
            <person name="Kallscheuer N."/>
            <person name="Luecker S."/>
            <person name="Lage O.M."/>
            <person name="Pohl T."/>
            <person name="Merkel B.J."/>
            <person name="Hornburger P."/>
            <person name="Mueller R.-W."/>
            <person name="Bruemmer F."/>
            <person name="Labrenz M."/>
            <person name="Spormann A.M."/>
            <person name="Op den Camp H."/>
            <person name="Overmann J."/>
            <person name="Amann R."/>
            <person name="Jetten M.S.M."/>
            <person name="Mascher T."/>
            <person name="Medema M.H."/>
            <person name="Devos D.P."/>
            <person name="Kaster A.-K."/>
            <person name="Ovreas L."/>
            <person name="Rohde M."/>
            <person name="Galperin M.Y."/>
            <person name="Jogler C."/>
        </authorList>
    </citation>
    <scope>NUCLEOTIDE SEQUENCE [LARGE SCALE GENOMIC DNA]</scope>
    <source>
        <strain evidence="1 2">Enr13</strain>
    </source>
</reference>
<organism evidence="1 2">
    <name type="scientific">Stieleria neptunia</name>
    <dbReference type="NCBI Taxonomy" id="2527979"/>
    <lineage>
        <taxon>Bacteria</taxon>
        <taxon>Pseudomonadati</taxon>
        <taxon>Planctomycetota</taxon>
        <taxon>Planctomycetia</taxon>
        <taxon>Pirellulales</taxon>
        <taxon>Pirellulaceae</taxon>
        <taxon>Stieleria</taxon>
    </lineage>
</organism>
<dbReference type="EMBL" id="CP037423">
    <property type="protein sequence ID" value="QDV44893.1"/>
    <property type="molecule type" value="Genomic_DNA"/>
</dbReference>
<dbReference type="KEGG" id="snep:Enr13x_47640"/>